<protein>
    <submittedName>
        <fullName evidence="7">Deoxyribodipyrimidine photolyase</fullName>
    </submittedName>
</protein>
<dbReference type="SUPFAM" id="SSF48173">
    <property type="entry name" value="Cryptochrome/photolyase FAD-binding domain"/>
    <property type="match status" value="1"/>
</dbReference>
<sequence>MKQILWFRRDLRITDSAILANAKDEVLPIFIFDKNILDKLSKDDKRVTFIYKSVLKLKEDLKSIGLDLAIFYGIPKEVFENLKIKGFDSVLCSVDFDNYAKKRDKEISKIIPIQTFTDSFIIHPKDVLKKDETPYKVFTPFYKSLSFIWESESLVLFERNKNLKKLEFDYEFVPTLKELGFIEQKLPEFLEKSVDELIDEFSLKISNYQEDRDFFYKNATSSLAVHLRFGLISPRELFNKIKKVRAIQSQKDFYIRELFWREFYNYILYHFPKSEFENLNEIKVNWSLNEDNYQKWCEGNTGVPLIDAAMRYFNQSHTMHNRLRMIVSSYLTKNLLIDWKRGEEYFASKLLDYEASSNIGSWQWAASTGADSVPYFRIFNPYLQSAKFDKDAIFIKSVILELKEVNPKLIHTENGVQSNLFLNYPAQIVSIEFSRNRAIEEFKRANNEKS</sequence>
<dbReference type="InterPro" id="IPR005101">
    <property type="entry name" value="Cryptochr/Photolyase_FAD-bd"/>
</dbReference>
<dbReference type="PANTHER" id="PTHR11455">
    <property type="entry name" value="CRYPTOCHROME"/>
    <property type="match status" value="1"/>
</dbReference>
<dbReference type="Pfam" id="PF03441">
    <property type="entry name" value="FAD_binding_7"/>
    <property type="match status" value="1"/>
</dbReference>
<evidence type="ECO:0000256" key="2">
    <source>
        <dbReference type="ARBA" id="ARBA00001974"/>
    </source>
</evidence>
<evidence type="ECO:0000256" key="5">
    <source>
        <dbReference type="RuleBase" id="RU004182"/>
    </source>
</evidence>
<evidence type="ECO:0000256" key="1">
    <source>
        <dbReference type="ARBA" id="ARBA00001932"/>
    </source>
</evidence>
<dbReference type="Gene3D" id="3.40.50.620">
    <property type="entry name" value="HUPs"/>
    <property type="match status" value="1"/>
</dbReference>
<organism evidence="7 8">
    <name type="scientific">Arcobacter lacus</name>
    <dbReference type="NCBI Taxonomy" id="1912876"/>
    <lineage>
        <taxon>Bacteria</taxon>
        <taxon>Pseudomonadati</taxon>
        <taxon>Campylobacterota</taxon>
        <taxon>Epsilonproteobacteria</taxon>
        <taxon>Campylobacterales</taxon>
        <taxon>Arcobacteraceae</taxon>
        <taxon>Arcobacter</taxon>
    </lineage>
</organism>
<dbReference type="PROSITE" id="PS51645">
    <property type="entry name" value="PHR_CRY_ALPHA_BETA"/>
    <property type="match status" value="1"/>
</dbReference>
<dbReference type="SUPFAM" id="SSF52425">
    <property type="entry name" value="Cryptochrome/photolyase, N-terminal domain"/>
    <property type="match status" value="1"/>
</dbReference>
<keyword evidence="3 5" id="KW-0285">Flavoprotein</keyword>
<dbReference type="Gene3D" id="1.25.40.80">
    <property type="match status" value="1"/>
</dbReference>
<dbReference type="Gene3D" id="1.10.579.10">
    <property type="entry name" value="DNA Cyclobutane Dipyrimidine Photolyase, subunit A, domain 3"/>
    <property type="match status" value="1"/>
</dbReference>
<comment type="caution">
    <text evidence="7">The sequence shown here is derived from an EMBL/GenBank/DDBJ whole genome shotgun (WGS) entry which is preliminary data.</text>
</comment>
<gene>
    <name evidence="7" type="ORF">B0175_06770</name>
</gene>
<keyword evidence="5" id="KW-0157">Chromophore</keyword>
<feature type="domain" description="Photolyase/cryptochrome alpha/beta" evidence="6">
    <location>
        <begin position="1"/>
        <end position="121"/>
    </location>
</feature>
<dbReference type="InterPro" id="IPR006050">
    <property type="entry name" value="DNA_photolyase_N"/>
</dbReference>
<dbReference type="Pfam" id="PF00875">
    <property type="entry name" value="DNA_photolyase"/>
    <property type="match status" value="1"/>
</dbReference>
<name>A0ABX5JH06_9BACT</name>
<keyword evidence="4 5" id="KW-0274">FAD</keyword>
<comment type="cofactor">
    <cofactor evidence="2">
        <name>FAD</name>
        <dbReference type="ChEBI" id="CHEBI:57692"/>
    </cofactor>
</comment>
<accession>A0ABX5JH06</accession>
<dbReference type="PANTHER" id="PTHR11455:SF9">
    <property type="entry name" value="CRYPTOCHROME CIRCADIAN CLOCK 5 ISOFORM X1"/>
    <property type="match status" value="1"/>
</dbReference>
<dbReference type="Proteomes" id="UP000251311">
    <property type="component" value="Unassembled WGS sequence"/>
</dbReference>
<dbReference type="InterPro" id="IPR036134">
    <property type="entry name" value="Crypto/Photolyase_FAD-like_sf"/>
</dbReference>
<comment type="similarity">
    <text evidence="5">Belongs to the DNA photolyase family.</text>
</comment>
<proteinExistence type="inferred from homology"/>
<dbReference type="InterPro" id="IPR036155">
    <property type="entry name" value="Crypto/Photolyase_N_sf"/>
</dbReference>
<dbReference type="EMBL" id="MUXF01000010">
    <property type="protein sequence ID" value="PUE66410.1"/>
    <property type="molecule type" value="Genomic_DNA"/>
</dbReference>
<evidence type="ECO:0000313" key="7">
    <source>
        <dbReference type="EMBL" id="PUE66410.1"/>
    </source>
</evidence>
<reference evidence="7 8" key="1">
    <citation type="submission" date="2017-02" db="EMBL/GenBank/DDBJ databases">
        <title>Arcobacter lacus sp. nov., a new species isolated from reclaimed water.</title>
        <authorList>
            <person name="Figueras M.J."/>
            <person name="Perez-Cataluna A."/>
            <person name="Salas-Masso N."/>
        </authorList>
    </citation>
    <scope>NUCLEOTIDE SEQUENCE [LARGE SCALE GENOMIC DNA]</scope>
    <source>
        <strain evidence="7 8">RW43-9</strain>
    </source>
</reference>
<evidence type="ECO:0000313" key="8">
    <source>
        <dbReference type="Proteomes" id="UP000251311"/>
    </source>
</evidence>
<keyword evidence="8" id="KW-1185">Reference proteome</keyword>
<dbReference type="PRINTS" id="PR00147">
    <property type="entry name" value="DNAPHOTLYASE"/>
</dbReference>
<dbReference type="RefSeq" id="WP_108527875.1">
    <property type="nucleotide sequence ID" value="NZ_MUXF01000010.1"/>
</dbReference>
<dbReference type="InterPro" id="IPR014729">
    <property type="entry name" value="Rossmann-like_a/b/a_fold"/>
</dbReference>
<comment type="cofactor">
    <cofactor evidence="1">
        <name>(6R)-5,10-methylene-5,6,7,8-tetrahydrofolate</name>
        <dbReference type="ChEBI" id="CHEBI:15636"/>
    </cofactor>
</comment>
<dbReference type="InterPro" id="IPR002081">
    <property type="entry name" value="Cryptochrome/DNA_photolyase_1"/>
</dbReference>
<evidence type="ECO:0000256" key="4">
    <source>
        <dbReference type="ARBA" id="ARBA00022827"/>
    </source>
</evidence>
<evidence type="ECO:0000256" key="3">
    <source>
        <dbReference type="ARBA" id="ARBA00022630"/>
    </source>
</evidence>
<evidence type="ECO:0000259" key="6">
    <source>
        <dbReference type="PROSITE" id="PS51645"/>
    </source>
</evidence>